<reference evidence="1 2" key="1">
    <citation type="submission" date="2020-08" db="EMBL/GenBank/DDBJ databases">
        <title>Sequencing the genomes of 1000 actinobacteria strains.</title>
        <authorList>
            <person name="Klenk H.-P."/>
        </authorList>
    </citation>
    <scope>NUCLEOTIDE SEQUENCE [LARGE SCALE GENOMIC DNA]</scope>
    <source>
        <strain evidence="1 2">DSM 43150</strain>
    </source>
</reference>
<protein>
    <submittedName>
        <fullName evidence="1">Uncharacterized protein</fullName>
    </submittedName>
</protein>
<organism evidence="1 2">
    <name type="scientific">Actinoplanes lobatus</name>
    <dbReference type="NCBI Taxonomy" id="113568"/>
    <lineage>
        <taxon>Bacteria</taxon>
        <taxon>Bacillati</taxon>
        <taxon>Actinomycetota</taxon>
        <taxon>Actinomycetes</taxon>
        <taxon>Micromonosporales</taxon>
        <taxon>Micromonosporaceae</taxon>
        <taxon>Actinoplanes</taxon>
    </lineage>
</organism>
<gene>
    <name evidence="1" type="ORF">BJ964_006885</name>
</gene>
<proteinExistence type="predicted"/>
<evidence type="ECO:0000313" key="2">
    <source>
        <dbReference type="Proteomes" id="UP000590511"/>
    </source>
</evidence>
<accession>A0A7W7HLH3</accession>
<evidence type="ECO:0000313" key="1">
    <source>
        <dbReference type="EMBL" id="MBB4752724.1"/>
    </source>
</evidence>
<dbReference type="EMBL" id="JACHNC010000001">
    <property type="protein sequence ID" value="MBB4752724.1"/>
    <property type="molecule type" value="Genomic_DNA"/>
</dbReference>
<dbReference type="RefSeq" id="WP_188124520.1">
    <property type="nucleotide sequence ID" value="NZ_BOMP01000114.1"/>
</dbReference>
<comment type="caution">
    <text evidence="1">The sequence shown here is derived from an EMBL/GenBank/DDBJ whole genome shotgun (WGS) entry which is preliminary data.</text>
</comment>
<sequence>METDEATRHRCSPRPPARQGHGFTMVCVGCGQELSADSSYPMSGEPGWIGPFLHAVAARTHEATAAWLADPGEATDDSVRRLIAETDRLLTGAADEREVLTLYRWLRDAARGTGLLTRLDAVPGHDALANLHPVEGGIVYREPAPPQPGSYGSPVMDVGLAAAEILGGGIAGNAAYEMLKASVFSFWKRDRPAAEQPPPPLSRREALAMAVTLIDTEWPELAEPAPPPIVRAEERTESGIWRFVLDHPGQVFTVLVPAGRPAPSHLTVSRNVG</sequence>
<name>A0A7W7HLH3_9ACTN</name>
<dbReference type="AlphaFoldDB" id="A0A7W7HLH3"/>
<dbReference type="Proteomes" id="UP000590511">
    <property type="component" value="Unassembled WGS sequence"/>
</dbReference>